<evidence type="ECO:0000313" key="13">
    <source>
        <dbReference type="EMBL" id="KFE53130.1"/>
    </source>
</evidence>
<evidence type="ECO:0000256" key="8">
    <source>
        <dbReference type="ARBA" id="ARBA00029447"/>
    </source>
</evidence>
<dbReference type="PROSITE" id="PS50111">
    <property type="entry name" value="CHEMOTAXIS_TRANSDUC_2"/>
    <property type="match status" value="1"/>
</dbReference>
<dbReference type="GO" id="GO:0005886">
    <property type="term" value="C:plasma membrane"/>
    <property type="evidence" value="ECO:0007669"/>
    <property type="project" value="UniProtKB-SubCell"/>
</dbReference>
<feature type="domain" description="HAMP" evidence="12">
    <location>
        <begin position="207"/>
        <end position="260"/>
    </location>
</feature>
<evidence type="ECO:0000259" key="12">
    <source>
        <dbReference type="PROSITE" id="PS50885"/>
    </source>
</evidence>
<feature type="transmembrane region" description="Helical" evidence="10">
    <location>
        <begin position="7"/>
        <end position="27"/>
    </location>
</feature>
<dbReference type="OrthoDB" id="9129300at2"/>
<keyword evidence="2" id="KW-1003">Cell membrane</keyword>
<accession>A0A085VCG7</accession>
<keyword evidence="14" id="KW-1185">Reference proteome</keyword>
<dbReference type="PROSITE" id="PS50885">
    <property type="entry name" value="HAMP"/>
    <property type="match status" value="1"/>
</dbReference>
<comment type="similarity">
    <text evidence="8">Belongs to the methyl-accepting chemotaxis (MCP) protein family.</text>
</comment>
<dbReference type="EMBL" id="JPQU01000066">
    <property type="protein sequence ID" value="KFE53130.1"/>
    <property type="molecule type" value="Genomic_DNA"/>
</dbReference>
<dbReference type="Gene3D" id="1.10.287.950">
    <property type="entry name" value="Methyl-accepting chemotaxis protein"/>
    <property type="match status" value="1"/>
</dbReference>
<evidence type="ECO:0000256" key="3">
    <source>
        <dbReference type="ARBA" id="ARBA00022481"/>
    </source>
</evidence>
<evidence type="ECO:0000256" key="9">
    <source>
        <dbReference type="PROSITE-ProRule" id="PRU00284"/>
    </source>
</evidence>
<dbReference type="PANTHER" id="PTHR32089">
    <property type="entry name" value="METHYL-ACCEPTING CHEMOTAXIS PROTEIN MCPB"/>
    <property type="match status" value="1"/>
</dbReference>
<dbReference type="InterPro" id="IPR003660">
    <property type="entry name" value="HAMP_dom"/>
</dbReference>
<evidence type="ECO:0000256" key="4">
    <source>
        <dbReference type="ARBA" id="ARBA00022692"/>
    </source>
</evidence>
<name>A0A085VCG7_PSESX</name>
<organism evidence="13 14">
    <name type="scientific">Pseudomonas syringae</name>
    <dbReference type="NCBI Taxonomy" id="317"/>
    <lineage>
        <taxon>Bacteria</taxon>
        <taxon>Pseudomonadati</taxon>
        <taxon>Pseudomonadota</taxon>
        <taxon>Gammaproteobacteria</taxon>
        <taxon>Pseudomonadales</taxon>
        <taxon>Pseudomonadaceae</taxon>
        <taxon>Pseudomonas</taxon>
    </lineage>
</organism>
<sequence>MTIKLRLFLLIATGLVTALIISLSSYLGNTRMGSAMQENETSMMVLRNHMEADMMHDALRSDVLSAMLVGLGKSISTKAEVSTSLKEHAEHFRQVLGDNLKQPLDDTLRMNLDKIRPSLETYIGAGERIVALALENPEAALGELENFNKAFTLLEDQMQGMSELIENKTQQASMETQRAISNANFILGTVLIVSLLLLLAQGRWVILSIMGPLKAASSIAASIARGNLSEPIVETSRKDEASSLIRNLAIMQRDLRSMIEAVRSNAQGVNVMSEQLSHGCHEVAGSSQQQSAAASTMAAAAIEMTASIEEITRHASRALDMANQAEALAKDGGRVIQQVVSDMDGIARSAKQSAQVIRTLDEESEAIYSIIQVIKGIADQTNLLALNAAIEAARAGEQGRGFAVVADEVRSLAGRTSASTQEIASMVGRIQQSTREAVTSMEEGVAQVDKGMVVTADVERAIRDILQATLKTTELVNDISRTISEQSLASNEIAHQVEMIAGTSEANSRVIGETASTTDELSALAGILSQSVDRFRL</sequence>
<keyword evidence="7 9" id="KW-0807">Transducer</keyword>
<feature type="domain" description="Methyl-accepting transducer" evidence="11">
    <location>
        <begin position="265"/>
        <end position="501"/>
    </location>
</feature>
<dbReference type="Pfam" id="PF00672">
    <property type="entry name" value="HAMP"/>
    <property type="match status" value="1"/>
</dbReference>
<dbReference type="AlphaFoldDB" id="A0A085VCG7"/>
<comment type="subcellular location">
    <subcellularLocation>
        <location evidence="1">Cell membrane</location>
        <topology evidence="1">Multi-pass membrane protein</topology>
    </subcellularLocation>
</comment>
<evidence type="ECO:0000256" key="2">
    <source>
        <dbReference type="ARBA" id="ARBA00022475"/>
    </source>
</evidence>
<dbReference type="SUPFAM" id="SSF58104">
    <property type="entry name" value="Methyl-accepting chemotaxis protein (MCP) signaling domain"/>
    <property type="match status" value="1"/>
</dbReference>
<dbReference type="InterPro" id="IPR004090">
    <property type="entry name" value="Chemotax_Me-accpt_rcpt"/>
</dbReference>
<feature type="transmembrane region" description="Helical" evidence="10">
    <location>
        <begin position="179"/>
        <end position="200"/>
    </location>
</feature>
<dbReference type="Pfam" id="PF00015">
    <property type="entry name" value="MCPsignal"/>
    <property type="match status" value="1"/>
</dbReference>
<keyword evidence="6 10" id="KW-0472">Membrane</keyword>
<evidence type="ECO:0000313" key="14">
    <source>
        <dbReference type="Proteomes" id="UP000028631"/>
    </source>
</evidence>
<dbReference type="Proteomes" id="UP000028631">
    <property type="component" value="Unassembled WGS sequence"/>
</dbReference>
<dbReference type="GO" id="GO:0007165">
    <property type="term" value="P:signal transduction"/>
    <property type="evidence" value="ECO:0007669"/>
    <property type="project" value="UniProtKB-KW"/>
</dbReference>
<evidence type="ECO:0000256" key="6">
    <source>
        <dbReference type="ARBA" id="ARBA00023136"/>
    </source>
</evidence>
<dbReference type="InterPro" id="IPR004089">
    <property type="entry name" value="MCPsignal_dom"/>
</dbReference>
<dbReference type="CDD" id="cd11386">
    <property type="entry name" value="MCP_signal"/>
    <property type="match status" value="1"/>
</dbReference>
<comment type="caution">
    <text evidence="13">The sequence shown here is derived from an EMBL/GenBank/DDBJ whole genome shotgun (WGS) entry which is preliminary data.</text>
</comment>
<dbReference type="SMART" id="SM00283">
    <property type="entry name" value="MA"/>
    <property type="match status" value="1"/>
</dbReference>
<dbReference type="FunFam" id="1.10.287.950:FF:000001">
    <property type="entry name" value="Methyl-accepting chemotaxis sensory transducer"/>
    <property type="match status" value="1"/>
</dbReference>
<dbReference type="PRINTS" id="PR00260">
    <property type="entry name" value="CHEMTRNSDUCR"/>
</dbReference>
<dbReference type="PANTHER" id="PTHR32089:SF119">
    <property type="entry name" value="METHYL-ACCEPTING CHEMOTAXIS PROTEIN CTPL"/>
    <property type="match status" value="1"/>
</dbReference>
<proteinExistence type="inferred from homology"/>
<dbReference type="GO" id="GO:0006935">
    <property type="term" value="P:chemotaxis"/>
    <property type="evidence" value="ECO:0007669"/>
    <property type="project" value="InterPro"/>
</dbReference>
<dbReference type="PATRIC" id="fig|317.175.peg.4340"/>
<keyword evidence="13" id="KW-0418">Kinase</keyword>
<keyword evidence="4 10" id="KW-0812">Transmembrane</keyword>
<evidence type="ECO:0000259" key="11">
    <source>
        <dbReference type="PROSITE" id="PS50111"/>
    </source>
</evidence>
<protein>
    <submittedName>
        <fullName evidence="13">Histidine kinase</fullName>
    </submittedName>
</protein>
<keyword evidence="3" id="KW-0488">Methylation</keyword>
<evidence type="ECO:0000256" key="5">
    <source>
        <dbReference type="ARBA" id="ARBA00022989"/>
    </source>
</evidence>
<keyword evidence="5 10" id="KW-1133">Transmembrane helix</keyword>
<evidence type="ECO:0000256" key="10">
    <source>
        <dbReference type="SAM" id="Phobius"/>
    </source>
</evidence>
<evidence type="ECO:0000256" key="7">
    <source>
        <dbReference type="ARBA" id="ARBA00023224"/>
    </source>
</evidence>
<keyword evidence="13" id="KW-0808">Transferase</keyword>
<dbReference type="GO" id="GO:0016301">
    <property type="term" value="F:kinase activity"/>
    <property type="evidence" value="ECO:0007669"/>
    <property type="project" value="UniProtKB-KW"/>
</dbReference>
<dbReference type="SMART" id="SM00304">
    <property type="entry name" value="HAMP"/>
    <property type="match status" value="1"/>
</dbReference>
<evidence type="ECO:0000256" key="1">
    <source>
        <dbReference type="ARBA" id="ARBA00004651"/>
    </source>
</evidence>
<gene>
    <name evidence="13" type="ORF">IV01_20785</name>
</gene>
<reference evidence="13 14" key="1">
    <citation type="submission" date="2014-07" db="EMBL/GenBank/DDBJ databases">
        <title>Draft Genome Sequences of Environmental Pseudomonas syringae strains.</title>
        <authorList>
            <person name="Baltrus D.A."/>
            <person name="Berge O."/>
            <person name="Morris C."/>
        </authorList>
    </citation>
    <scope>NUCLEOTIDE SEQUENCE [LARGE SCALE GENOMIC DNA]</scope>
    <source>
        <strain evidence="13 14">GAW0119</strain>
    </source>
</reference>
<dbReference type="GO" id="GO:0004888">
    <property type="term" value="F:transmembrane signaling receptor activity"/>
    <property type="evidence" value="ECO:0007669"/>
    <property type="project" value="InterPro"/>
</dbReference>